<keyword evidence="4 8" id="KW-0378">Hydrolase</keyword>
<accession>A0A1B8R6L0</accession>
<dbReference type="Pfam" id="PF02586">
    <property type="entry name" value="SRAP"/>
    <property type="match status" value="1"/>
</dbReference>
<evidence type="ECO:0000256" key="6">
    <source>
        <dbReference type="ARBA" id="ARBA00023125"/>
    </source>
</evidence>
<evidence type="ECO:0000256" key="2">
    <source>
        <dbReference type="ARBA" id="ARBA00022670"/>
    </source>
</evidence>
<dbReference type="EMBL" id="KX490253">
    <property type="protein sequence ID" value="AOO92617.1"/>
    <property type="molecule type" value="Genomic_DNA"/>
</dbReference>
<keyword evidence="3" id="KW-0227">DNA damage</keyword>
<evidence type="ECO:0000256" key="1">
    <source>
        <dbReference type="ARBA" id="ARBA00008136"/>
    </source>
</evidence>
<organism evidence="9">
    <name type="scientific">Rhizobium leguminosarum bv. trifolii</name>
    <dbReference type="NCBI Taxonomy" id="386"/>
    <lineage>
        <taxon>Bacteria</taxon>
        <taxon>Pseudomonadati</taxon>
        <taxon>Pseudomonadota</taxon>
        <taxon>Alphaproteobacteria</taxon>
        <taxon>Hyphomicrobiales</taxon>
        <taxon>Rhizobiaceae</taxon>
        <taxon>Rhizobium/Agrobacterium group</taxon>
        <taxon>Rhizobium</taxon>
    </lineage>
</organism>
<sequence length="252" mass="28101">MCNLYSMLSNQEAIRGITRAMIDSTGNMEPTAEIWPDRMAPIVRNTPAGRELAQVRWGLPSSSQALFQAATKRADALRKKGKQFDFQELLKMEPDGGTTNVRNVSSKHWKRWHGTEFRCVVPFTSFAEPDPASKPEGGRTPNAWFAADPSCPLMFFAGIWVPQWQSVRKIKEGLITADLFGFLTTEPNAVVAPIHQKAMPAILTDQDEIETWLTAPWEEASKLQRPLRDEQLILLPAAQVSADASAEPMLPL</sequence>
<dbReference type="GO" id="GO:0106300">
    <property type="term" value="P:protein-DNA covalent cross-linking repair"/>
    <property type="evidence" value="ECO:0007669"/>
    <property type="project" value="InterPro"/>
</dbReference>
<keyword evidence="5" id="KW-0190">Covalent protein-DNA linkage</keyword>
<dbReference type="PANTHER" id="PTHR13604">
    <property type="entry name" value="DC12-RELATED"/>
    <property type="match status" value="1"/>
</dbReference>
<dbReference type="RefSeq" id="WP_065277381.1">
    <property type="nucleotide sequence ID" value="NZ_MAMO01000149.1"/>
</dbReference>
<name>A0A1B8R6L0_RHILT</name>
<evidence type="ECO:0000256" key="8">
    <source>
        <dbReference type="RuleBase" id="RU364100"/>
    </source>
</evidence>
<dbReference type="EC" id="3.4.-.-" evidence="8"/>
<reference evidence="9" key="1">
    <citation type="journal article" date="2015" name="BMC Genomics">
        <title>Transcriptome profiling of a Rhizobium leguminosarum bv. trifolii rosR mutant reveals the role of the transcriptional regulator RosR in motility, synthesis of cell-surface components, and other cellular processes.</title>
        <authorList>
            <person name="Rachwal K."/>
            <person name="Matczynska E."/>
            <person name="Janczarek M."/>
        </authorList>
    </citation>
    <scope>NUCLEOTIDE SEQUENCE</scope>
    <source>
        <strain evidence="9">Rt24.2</strain>
    </source>
</reference>
<evidence type="ECO:0000313" key="9">
    <source>
        <dbReference type="EMBL" id="AOO92617.1"/>
    </source>
</evidence>
<dbReference type="PANTHER" id="PTHR13604:SF0">
    <property type="entry name" value="ABASIC SITE PROCESSING PROTEIN HMCES"/>
    <property type="match status" value="1"/>
</dbReference>
<dbReference type="Gene3D" id="3.90.1680.20">
    <property type="match status" value="2"/>
</dbReference>
<dbReference type="GO" id="GO:0003697">
    <property type="term" value="F:single-stranded DNA binding"/>
    <property type="evidence" value="ECO:0007669"/>
    <property type="project" value="InterPro"/>
</dbReference>
<evidence type="ECO:0000256" key="4">
    <source>
        <dbReference type="ARBA" id="ARBA00022801"/>
    </source>
</evidence>
<evidence type="ECO:0000256" key="3">
    <source>
        <dbReference type="ARBA" id="ARBA00022763"/>
    </source>
</evidence>
<keyword evidence="7" id="KW-0456">Lyase</keyword>
<proteinExistence type="inferred from homology"/>
<evidence type="ECO:0000256" key="7">
    <source>
        <dbReference type="ARBA" id="ARBA00023239"/>
    </source>
</evidence>
<dbReference type="GO" id="GO:0016829">
    <property type="term" value="F:lyase activity"/>
    <property type="evidence" value="ECO:0007669"/>
    <property type="project" value="UniProtKB-KW"/>
</dbReference>
<dbReference type="GO" id="GO:0008233">
    <property type="term" value="F:peptidase activity"/>
    <property type="evidence" value="ECO:0007669"/>
    <property type="project" value="UniProtKB-KW"/>
</dbReference>
<evidence type="ECO:0000256" key="5">
    <source>
        <dbReference type="ARBA" id="ARBA00023124"/>
    </source>
</evidence>
<protein>
    <recommendedName>
        <fullName evidence="8">Abasic site processing protein</fullName>
        <ecNumber evidence="8">3.4.-.-</ecNumber>
    </recommendedName>
</protein>
<dbReference type="InterPro" id="IPR036590">
    <property type="entry name" value="SRAP-like"/>
</dbReference>
<reference evidence="9" key="2">
    <citation type="journal article" date="2016" name="Front. Microbiol.">
        <title>The Regulatory Protein RosR Affects Rhizobium leguminosarum bv. trifolii Protein Profiles, Cell Surface Properties, and Symbiosis with Clover.</title>
        <authorList>
            <person name="Rachwal K."/>
            <person name="Boguszewska A."/>
            <person name="Kopcinska J."/>
            <person name="Karas M."/>
            <person name="Tchorzewski M."/>
            <person name="Janczarek M."/>
        </authorList>
    </citation>
    <scope>NUCLEOTIDE SEQUENCE</scope>
    <source>
        <strain evidence="9">Rt24.2</strain>
    </source>
</reference>
<dbReference type="GO" id="GO:0006508">
    <property type="term" value="P:proteolysis"/>
    <property type="evidence" value="ECO:0007669"/>
    <property type="project" value="UniProtKB-KW"/>
</dbReference>
<dbReference type="InterPro" id="IPR003738">
    <property type="entry name" value="SRAP"/>
</dbReference>
<dbReference type="AlphaFoldDB" id="A0A1B8R6L0"/>
<keyword evidence="2 8" id="KW-0645">Protease</keyword>
<keyword evidence="6" id="KW-0238">DNA-binding</keyword>
<dbReference type="SUPFAM" id="SSF143081">
    <property type="entry name" value="BB1717-like"/>
    <property type="match status" value="1"/>
</dbReference>
<comment type="similarity">
    <text evidence="1 8">Belongs to the SOS response-associated peptidase family.</text>
</comment>